<evidence type="ECO:0000256" key="5">
    <source>
        <dbReference type="ARBA" id="ARBA00023002"/>
    </source>
</evidence>
<evidence type="ECO:0000259" key="7">
    <source>
        <dbReference type="Pfam" id="PF02770"/>
    </source>
</evidence>
<accession>A0A381PKG8</accession>
<dbReference type="AlphaFoldDB" id="A0A381PKG8"/>
<evidence type="ECO:0000256" key="4">
    <source>
        <dbReference type="ARBA" id="ARBA00022827"/>
    </source>
</evidence>
<dbReference type="Pfam" id="PF02770">
    <property type="entry name" value="Acyl-CoA_dh_M"/>
    <property type="match status" value="1"/>
</dbReference>
<evidence type="ECO:0000256" key="2">
    <source>
        <dbReference type="ARBA" id="ARBA00009347"/>
    </source>
</evidence>
<dbReference type="FunFam" id="1.20.140.10:FF:000001">
    <property type="entry name" value="Acyl-CoA dehydrogenase"/>
    <property type="match status" value="1"/>
</dbReference>
<keyword evidence="5" id="KW-0560">Oxidoreductase</keyword>
<feature type="non-terminal residue" evidence="9">
    <location>
        <position position="1"/>
    </location>
</feature>
<sequence>VSGTAQQTGPKEYSSQLAIALIELDLLRELVDGSFRFIKSHCRENNRFDKNRLDDFQLLSYDLAVCVAEISAAKSLLKYALKLSKNKLVAKIALVFAGDNYQIVLQRLLARSEESAGNSKELLGLYEKPSVRELLSYTAAQVLEQIGREITGGDIARLPSTLDDEKELMRETFYRFTNDVVAPLAEEIHRQDQDIPEAIIRPAAELGCFGTCIPERFGGLQPDNSSDSLGMIVVTEELSRGSLGAAGSLITRPEIAARALLAGGTEKQKNKWLPALAKGEILCAISITEPNTGSDVAAVSLKATPTKGGWLLNGSKTWCTFAGRSELIVVLARTNSDMTLGYKGLSMFLLQKVSYLGHTFRHEQKRGGSLTGKAIPTLGYRGMHSYDLFFEDYFVPAENLVGEKKGEGKGFYYTMAGFSGGRIQTAARANGVMQAAYEKALSYANERVVFDKPLGEFQLTQVKLVRMLATITASRQFSYDVASLLDEGKGQMEASLIKLFACRAAEWITREAMQIHGGMGYAEENAVSRYFADARVLSIFEGTEEVLALKVIARELIAAA</sequence>
<name>A0A381PKG8_9ZZZZ</name>
<dbReference type="Gene3D" id="1.10.540.10">
    <property type="entry name" value="Acyl-CoA dehydrogenase/oxidase, N-terminal domain"/>
    <property type="match status" value="1"/>
</dbReference>
<dbReference type="Pfam" id="PF02771">
    <property type="entry name" value="Acyl-CoA_dh_N"/>
    <property type="match status" value="1"/>
</dbReference>
<dbReference type="SUPFAM" id="SSF47203">
    <property type="entry name" value="Acyl-CoA dehydrogenase C-terminal domain-like"/>
    <property type="match status" value="1"/>
</dbReference>
<comment type="cofactor">
    <cofactor evidence="1">
        <name>FAD</name>
        <dbReference type="ChEBI" id="CHEBI:57692"/>
    </cofactor>
</comment>
<keyword evidence="4" id="KW-0274">FAD</keyword>
<dbReference type="Pfam" id="PF00441">
    <property type="entry name" value="Acyl-CoA_dh_1"/>
    <property type="match status" value="1"/>
</dbReference>
<evidence type="ECO:0008006" key="10">
    <source>
        <dbReference type="Google" id="ProtNLM"/>
    </source>
</evidence>
<dbReference type="PROSITE" id="PS00073">
    <property type="entry name" value="ACYL_COA_DH_2"/>
    <property type="match status" value="1"/>
</dbReference>
<comment type="similarity">
    <text evidence="2">Belongs to the acyl-CoA dehydrogenase family.</text>
</comment>
<feature type="domain" description="Acyl-CoA oxidase/dehydrogenase middle" evidence="7">
    <location>
        <begin position="284"/>
        <end position="392"/>
    </location>
</feature>
<dbReference type="InterPro" id="IPR006091">
    <property type="entry name" value="Acyl-CoA_Oxase/DH_mid-dom"/>
</dbReference>
<dbReference type="PANTHER" id="PTHR43884">
    <property type="entry name" value="ACYL-COA DEHYDROGENASE"/>
    <property type="match status" value="1"/>
</dbReference>
<protein>
    <recommendedName>
        <fullName evidence="10">Acyl-CoA dehydrogenase</fullName>
    </recommendedName>
</protein>
<keyword evidence="3" id="KW-0285">Flavoprotein</keyword>
<dbReference type="GO" id="GO:0003995">
    <property type="term" value="F:acyl-CoA dehydrogenase activity"/>
    <property type="evidence" value="ECO:0007669"/>
    <property type="project" value="InterPro"/>
</dbReference>
<proteinExistence type="inferred from homology"/>
<evidence type="ECO:0000256" key="3">
    <source>
        <dbReference type="ARBA" id="ARBA00022630"/>
    </source>
</evidence>
<dbReference type="InterPro" id="IPR013786">
    <property type="entry name" value="AcylCoA_DH/ox_N"/>
</dbReference>
<dbReference type="InterPro" id="IPR036250">
    <property type="entry name" value="AcylCo_DH-like_C"/>
</dbReference>
<evidence type="ECO:0000259" key="6">
    <source>
        <dbReference type="Pfam" id="PF00441"/>
    </source>
</evidence>
<dbReference type="InterPro" id="IPR009075">
    <property type="entry name" value="AcylCo_DH/oxidase_C"/>
</dbReference>
<feature type="domain" description="Acyl-CoA dehydrogenase/oxidase N-terminal" evidence="8">
    <location>
        <begin position="164"/>
        <end position="280"/>
    </location>
</feature>
<evidence type="ECO:0000313" key="9">
    <source>
        <dbReference type="EMBL" id="SUZ67515.1"/>
    </source>
</evidence>
<dbReference type="EMBL" id="UINC01001014">
    <property type="protein sequence ID" value="SUZ67515.1"/>
    <property type="molecule type" value="Genomic_DNA"/>
</dbReference>
<dbReference type="SUPFAM" id="SSF56645">
    <property type="entry name" value="Acyl-CoA dehydrogenase NM domain-like"/>
    <property type="match status" value="1"/>
</dbReference>
<feature type="domain" description="Acyl-CoA dehydrogenase/oxidase C-terminal" evidence="6">
    <location>
        <begin position="408"/>
        <end position="556"/>
    </location>
</feature>
<dbReference type="PANTHER" id="PTHR43884:SF25">
    <property type="entry name" value="ACYL-COA DEHYDROGENASE YDBM-RELATED"/>
    <property type="match status" value="1"/>
</dbReference>
<organism evidence="9">
    <name type="scientific">marine metagenome</name>
    <dbReference type="NCBI Taxonomy" id="408172"/>
    <lineage>
        <taxon>unclassified sequences</taxon>
        <taxon>metagenomes</taxon>
        <taxon>ecological metagenomes</taxon>
    </lineage>
</organism>
<gene>
    <name evidence="9" type="ORF">METZ01_LOCUS20369</name>
</gene>
<evidence type="ECO:0000259" key="8">
    <source>
        <dbReference type="Pfam" id="PF02771"/>
    </source>
</evidence>
<dbReference type="Gene3D" id="2.40.110.10">
    <property type="entry name" value="Butyryl-CoA Dehydrogenase, subunit A, domain 2"/>
    <property type="match status" value="1"/>
</dbReference>
<dbReference type="InterPro" id="IPR037069">
    <property type="entry name" value="AcylCoA_DH/ox_N_sf"/>
</dbReference>
<dbReference type="InterPro" id="IPR006089">
    <property type="entry name" value="Acyl-CoA_DH_CS"/>
</dbReference>
<evidence type="ECO:0000256" key="1">
    <source>
        <dbReference type="ARBA" id="ARBA00001974"/>
    </source>
</evidence>
<reference evidence="9" key="1">
    <citation type="submission" date="2018-05" db="EMBL/GenBank/DDBJ databases">
        <authorList>
            <person name="Lanie J.A."/>
            <person name="Ng W.-L."/>
            <person name="Kazmierczak K.M."/>
            <person name="Andrzejewski T.M."/>
            <person name="Davidsen T.M."/>
            <person name="Wayne K.J."/>
            <person name="Tettelin H."/>
            <person name="Glass J.I."/>
            <person name="Rusch D."/>
            <person name="Podicherti R."/>
            <person name="Tsui H.-C.T."/>
            <person name="Winkler M.E."/>
        </authorList>
    </citation>
    <scope>NUCLEOTIDE SEQUENCE</scope>
</reference>
<dbReference type="Gene3D" id="1.20.140.10">
    <property type="entry name" value="Butyryl-CoA Dehydrogenase, subunit A, domain 3"/>
    <property type="match status" value="1"/>
</dbReference>
<dbReference type="InterPro" id="IPR046373">
    <property type="entry name" value="Acyl-CoA_Oxase/DH_mid-dom_sf"/>
</dbReference>
<dbReference type="GO" id="GO:0050660">
    <property type="term" value="F:flavin adenine dinucleotide binding"/>
    <property type="evidence" value="ECO:0007669"/>
    <property type="project" value="InterPro"/>
</dbReference>
<dbReference type="InterPro" id="IPR009100">
    <property type="entry name" value="AcylCoA_DH/oxidase_NM_dom_sf"/>
</dbReference>